<sequence>MTEPQRAICRIRFPPAIDEKNSEELNLDHQGKLRLKWADSIQELFKLDQEPQDREYPRNFDIILDMDGSAENYLQNPPASPVSAMLYPARYQLPQTILEKLDTVRERISRAEHFALGSILYEVVSGHQIFDELGDGAPEDEAIQKLIAEGKFPGDLWHLPVTPTILGCLCPGFLEEMLSLRKTAFPSNPSSSLYQIGLKNYIQKHPYRFGFQVLGGITTVASVATIPILGAVGFSAAGPLAGSTAAAWQSGIGLVQAGSIFAWCQSAAMGGAAVGGLLGLGWGERGFWLGQ</sequence>
<comment type="similarity">
    <text evidence="2">Belongs to the IFI6/IFI27 family.</text>
</comment>
<organism evidence="6 7">
    <name type="scientific">Monilinia fructicola</name>
    <name type="common">Brown rot fungus</name>
    <name type="synonym">Ciboria fructicola</name>
    <dbReference type="NCBI Taxonomy" id="38448"/>
    <lineage>
        <taxon>Eukaryota</taxon>
        <taxon>Fungi</taxon>
        <taxon>Dikarya</taxon>
        <taxon>Ascomycota</taxon>
        <taxon>Pezizomycotina</taxon>
        <taxon>Leotiomycetes</taxon>
        <taxon>Helotiales</taxon>
        <taxon>Sclerotiniaceae</taxon>
        <taxon>Monilinia</taxon>
    </lineage>
</organism>
<dbReference type="PANTHER" id="PTHR16932:SF18">
    <property type="entry name" value="INTERFERON, ALPHA-INDUCIBLE PROTEIN 27-LIKE 2"/>
    <property type="match status" value="1"/>
</dbReference>
<evidence type="ECO:0000313" key="6">
    <source>
        <dbReference type="EMBL" id="KAA8572340.1"/>
    </source>
</evidence>
<evidence type="ECO:0000256" key="3">
    <source>
        <dbReference type="ARBA" id="ARBA00022692"/>
    </source>
</evidence>
<protein>
    <submittedName>
        <fullName evidence="6">Uncharacterized protein</fullName>
    </submittedName>
</protein>
<dbReference type="AlphaFoldDB" id="A0A5M9JUQ1"/>
<dbReference type="PANTHER" id="PTHR16932">
    <property type="entry name" value="INTERFERON ALPHA-INDUCIBLE PROTEIN 27"/>
    <property type="match status" value="1"/>
</dbReference>
<keyword evidence="4" id="KW-1133">Transmembrane helix</keyword>
<reference evidence="6 7" key="1">
    <citation type="submission" date="2019-06" db="EMBL/GenBank/DDBJ databases">
        <title>Genome Sequence of the Brown Rot Fungal Pathogen Monilinia fructicola.</title>
        <authorList>
            <person name="De Miccolis Angelini R.M."/>
            <person name="Landi L."/>
            <person name="Abate D."/>
            <person name="Pollastro S."/>
            <person name="Romanazzi G."/>
            <person name="Faretra F."/>
        </authorList>
    </citation>
    <scope>NUCLEOTIDE SEQUENCE [LARGE SCALE GENOMIC DNA]</scope>
    <source>
        <strain evidence="6 7">Mfrc123</strain>
    </source>
</reference>
<dbReference type="Pfam" id="PF06140">
    <property type="entry name" value="Ifi-6-16"/>
    <property type="match status" value="1"/>
</dbReference>
<dbReference type="InterPro" id="IPR009311">
    <property type="entry name" value="IFI6/IFI27-like"/>
</dbReference>
<dbReference type="Gene3D" id="6.10.110.10">
    <property type="match status" value="1"/>
</dbReference>
<dbReference type="Proteomes" id="UP000322873">
    <property type="component" value="Unassembled WGS sequence"/>
</dbReference>
<dbReference type="GO" id="GO:0016020">
    <property type="term" value="C:membrane"/>
    <property type="evidence" value="ECO:0007669"/>
    <property type="project" value="UniProtKB-SubCell"/>
</dbReference>
<keyword evidence="3" id="KW-0812">Transmembrane</keyword>
<evidence type="ECO:0000256" key="2">
    <source>
        <dbReference type="ARBA" id="ARBA00007262"/>
    </source>
</evidence>
<dbReference type="InterPro" id="IPR038213">
    <property type="entry name" value="IFI6/IFI27-like_sf"/>
</dbReference>
<name>A0A5M9JUQ1_MONFR</name>
<dbReference type="EMBL" id="VICG01000004">
    <property type="protein sequence ID" value="KAA8572340.1"/>
    <property type="molecule type" value="Genomic_DNA"/>
</dbReference>
<keyword evidence="5" id="KW-0472">Membrane</keyword>
<evidence type="ECO:0000313" key="7">
    <source>
        <dbReference type="Proteomes" id="UP000322873"/>
    </source>
</evidence>
<proteinExistence type="inferred from homology"/>
<evidence type="ECO:0000256" key="1">
    <source>
        <dbReference type="ARBA" id="ARBA00004141"/>
    </source>
</evidence>
<comment type="subcellular location">
    <subcellularLocation>
        <location evidence="1">Membrane</location>
        <topology evidence="1">Multi-pass membrane protein</topology>
    </subcellularLocation>
</comment>
<gene>
    <name evidence="6" type="ORF">EYC84_002964</name>
</gene>
<comment type="caution">
    <text evidence="6">The sequence shown here is derived from an EMBL/GenBank/DDBJ whole genome shotgun (WGS) entry which is preliminary data.</text>
</comment>
<keyword evidence="7" id="KW-1185">Reference proteome</keyword>
<evidence type="ECO:0000256" key="5">
    <source>
        <dbReference type="ARBA" id="ARBA00023136"/>
    </source>
</evidence>
<dbReference type="VEuPathDB" id="FungiDB:MFRU_003g04300"/>
<accession>A0A5M9JUQ1</accession>
<evidence type="ECO:0000256" key="4">
    <source>
        <dbReference type="ARBA" id="ARBA00022989"/>
    </source>
</evidence>